<feature type="non-terminal residue" evidence="7">
    <location>
        <position position="105"/>
    </location>
</feature>
<comment type="caution">
    <text evidence="7">The sequence shown here is derived from an EMBL/GenBank/DDBJ whole genome shotgun (WGS) entry which is preliminary data.</text>
</comment>
<accession>A0A9X9F1I0</accession>
<keyword evidence="1 7" id="KW-0436">Ligase</keyword>
<protein>
    <submittedName>
        <fullName evidence="7">Isoleucine--tRNA ligase</fullName>
    </submittedName>
</protein>
<dbReference type="GO" id="GO:0004822">
    <property type="term" value="F:isoleucine-tRNA ligase activity"/>
    <property type="evidence" value="ECO:0007669"/>
    <property type="project" value="InterPro"/>
</dbReference>
<dbReference type="AlphaFoldDB" id="A0A9X9F1I0"/>
<dbReference type="SUPFAM" id="SSF52374">
    <property type="entry name" value="Nucleotidylyl transferase"/>
    <property type="match status" value="1"/>
</dbReference>
<dbReference type="Pfam" id="PF00133">
    <property type="entry name" value="tRNA-synt_1"/>
    <property type="match status" value="1"/>
</dbReference>
<evidence type="ECO:0000313" key="7">
    <source>
        <dbReference type="EMBL" id="TKI86117.1"/>
    </source>
</evidence>
<evidence type="ECO:0000259" key="6">
    <source>
        <dbReference type="Pfam" id="PF00133"/>
    </source>
</evidence>
<evidence type="ECO:0000256" key="1">
    <source>
        <dbReference type="ARBA" id="ARBA00022598"/>
    </source>
</evidence>
<dbReference type="InterPro" id="IPR014729">
    <property type="entry name" value="Rossmann-like_a/b/a_fold"/>
</dbReference>
<evidence type="ECO:0000256" key="4">
    <source>
        <dbReference type="ARBA" id="ARBA00022917"/>
    </source>
</evidence>
<dbReference type="Proteomes" id="UP000308444">
    <property type="component" value="Unassembled WGS sequence"/>
</dbReference>
<dbReference type="GO" id="GO:0006428">
    <property type="term" value="P:isoleucyl-tRNA aminoacylation"/>
    <property type="evidence" value="ECO:0007669"/>
    <property type="project" value="TreeGrafter"/>
</dbReference>
<dbReference type="PANTHER" id="PTHR42780:SF1">
    <property type="entry name" value="ISOLEUCINE--TRNA LIGASE, CYTOPLASMIC"/>
    <property type="match status" value="1"/>
</dbReference>
<keyword evidence="4" id="KW-0648">Protein biosynthesis</keyword>
<keyword evidence="3" id="KW-0067">ATP-binding</keyword>
<dbReference type="InterPro" id="IPR002300">
    <property type="entry name" value="aa-tRNA-synth_Ia"/>
</dbReference>
<evidence type="ECO:0000256" key="5">
    <source>
        <dbReference type="ARBA" id="ARBA00023146"/>
    </source>
</evidence>
<gene>
    <name evidence="7" type="ORF">FC695_39510</name>
</gene>
<name>A0A9X9F1I0_BACCE</name>
<feature type="domain" description="Aminoacyl-tRNA synthetase class Ia" evidence="6">
    <location>
        <begin position="1"/>
        <end position="104"/>
    </location>
</feature>
<keyword evidence="2" id="KW-0547">Nucleotide-binding</keyword>
<reference evidence="7 8" key="1">
    <citation type="journal article" date="2019" name="Environ. Microbiol.">
        <title>An active ?-lactamase is a part of an orchestrated cell wall stress resistance network of Bacillus subtilis and related rhizosphere species.</title>
        <authorList>
            <person name="Bucher T."/>
            <person name="Keren-Paz A."/>
            <person name="Hausser J."/>
            <person name="Olender T."/>
            <person name="Cytryn E."/>
            <person name="Kolodkin-Gal I."/>
        </authorList>
    </citation>
    <scope>NUCLEOTIDE SEQUENCE [LARGE SCALE GENOMIC DNA]</scope>
    <source>
        <strain evidence="7 8">I32</strain>
    </source>
</reference>
<organism evidence="7 8">
    <name type="scientific">Bacillus cereus</name>
    <dbReference type="NCBI Taxonomy" id="1396"/>
    <lineage>
        <taxon>Bacteria</taxon>
        <taxon>Bacillati</taxon>
        <taxon>Bacillota</taxon>
        <taxon>Bacilli</taxon>
        <taxon>Bacillales</taxon>
        <taxon>Bacillaceae</taxon>
        <taxon>Bacillus</taxon>
        <taxon>Bacillus cereus group</taxon>
    </lineage>
</organism>
<sequence length="105" mass="12165">PVELGVEKQLGISGKHEIEEYGIEPFIQKCKESVFTYEKQWREFTESIGYWVDMDDPYVTLKNPYIESVWHILGTIHEKGLLYKGHRVSPYCPSCQTSLSSHEVA</sequence>
<evidence type="ECO:0000256" key="3">
    <source>
        <dbReference type="ARBA" id="ARBA00022840"/>
    </source>
</evidence>
<keyword evidence="5" id="KW-0030">Aminoacyl-tRNA synthetase</keyword>
<dbReference type="Gene3D" id="3.40.50.620">
    <property type="entry name" value="HUPs"/>
    <property type="match status" value="1"/>
</dbReference>
<dbReference type="PANTHER" id="PTHR42780">
    <property type="entry name" value="SOLEUCYL-TRNA SYNTHETASE"/>
    <property type="match status" value="1"/>
</dbReference>
<proteinExistence type="predicted"/>
<evidence type="ECO:0000313" key="8">
    <source>
        <dbReference type="Proteomes" id="UP000308444"/>
    </source>
</evidence>
<dbReference type="EMBL" id="SZOH01004371">
    <property type="protein sequence ID" value="TKI86117.1"/>
    <property type="molecule type" value="Genomic_DNA"/>
</dbReference>
<evidence type="ECO:0000256" key="2">
    <source>
        <dbReference type="ARBA" id="ARBA00022741"/>
    </source>
</evidence>
<feature type="non-terminal residue" evidence="7">
    <location>
        <position position="1"/>
    </location>
</feature>
<dbReference type="GO" id="GO:0005524">
    <property type="term" value="F:ATP binding"/>
    <property type="evidence" value="ECO:0007669"/>
    <property type="project" value="UniProtKB-KW"/>
</dbReference>
<dbReference type="InterPro" id="IPR023586">
    <property type="entry name" value="Ile-tRNA-ligase_type2"/>
</dbReference>